<evidence type="ECO:0000313" key="3">
    <source>
        <dbReference type="EMBL" id="HJD44118.1"/>
    </source>
</evidence>
<dbReference type="Proteomes" id="UP000823889">
    <property type="component" value="Unassembled WGS sequence"/>
</dbReference>
<evidence type="ECO:0000256" key="1">
    <source>
        <dbReference type="SAM" id="SignalP"/>
    </source>
</evidence>
<feature type="domain" description="ABC-type transport auxiliary lipoprotein component" evidence="2">
    <location>
        <begin position="48"/>
        <end position="200"/>
    </location>
</feature>
<keyword evidence="1" id="KW-0732">Signal</keyword>
<gene>
    <name evidence="3" type="ORF">H9906_03715</name>
</gene>
<dbReference type="SUPFAM" id="SSF159594">
    <property type="entry name" value="XCC0632-like"/>
    <property type="match status" value="1"/>
</dbReference>
<protein>
    <submittedName>
        <fullName evidence="3">PqiC family protein</fullName>
    </submittedName>
</protein>
<dbReference type="InterPro" id="IPR005586">
    <property type="entry name" value="ABC_trans_aux"/>
</dbReference>
<dbReference type="AlphaFoldDB" id="A0A9D2U9F2"/>
<dbReference type="Pfam" id="PF03886">
    <property type="entry name" value="ABC_trans_aux"/>
    <property type="match status" value="1"/>
</dbReference>
<dbReference type="PROSITE" id="PS51257">
    <property type="entry name" value="PROKAR_LIPOPROTEIN"/>
    <property type="match status" value="1"/>
</dbReference>
<comment type="caution">
    <text evidence="3">The sequence shown here is derived from an EMBL/GenBank/DDBJ whole genome shotgun (WGS) entry which is preliminary data.</text>
</comment>
<evidence type="ECO:0000259" key="2">
    <source>
        <dbReference type="Pfam" id="PF03886"/>
    </source>
</evidence>
<name>A0A9D2U9F2_9BURK</name>
<evidence type="ECO:0000313" key="4">
    <source>
        <dbReference type="Proteomes" id="UP000823889"/>
    </source>
</evidence>
<accession>A0A9D2U9F2</accession>
<reference evidence="3" key="1">
    <citation type="journal article" date="2021" name="PeerJ">
        <title>Extensive microbial diversity within the chicken gut microbiome revealed by metagenomics and culture.</title>
        <authorList>
            <person name="Gilroy R."/>
            <person name="Ravi A."/>
            <person name="Getino M."/>
            <person name="Pursley I."/>
            <person name="Horton D.L."/>
            <person name="Alikhan N.F."/>
            <person name="Baker D."/>
            <person name="Gharbi K."/>
            <person name="Hall N."/>
            <person name="Watson M."/>
            <person name="Adriaenssens E.M."/>
            <person name="Foster-Nyarko E."/>
            <person name="Jarju S."/>
            <person name="Secka A."/>
            <person name="Antonio M."/>
            <person name="Oren A."/>
            <person name="Chaudhuri R.R."/>
            <person name="La Ragione R."/>
            <person name="Hildebrand F."/>
            <person name="Pallen M.J."/>
        </authorList>
    </citation>
    <scope>NUCLEOTIDE SEQUENCE</scope>
    <source>
        <strain evidence="3">9264</strain>
    </source>
</reference>
<dbReference type="Gene3D" id="3.40.50.10610">
    <property type="entry name" value="ABC-type transport auxiliary lipoprotein component"/>
    <property type="match status" value="1"/>
</dbReference>
<sequence>MNRYLSFSRLQLSVAVVGAMALSACSSVSAPSYYSLQTNGTSPTYHALSEQSAQSSMPAAQSAQAILVNAVGMPAQIDRRQIVLNLRDNQGVQLLNDYQWASALSDEYRMALNALLTQGLGLPTADAIGKDTYPYWQVDVTVQRFESVFDDYVRQDVSWRLAPVNFSATPQLCRASVQQHVTAGVEGLAAGHQALTAQVAGFVTQQMQGQALRAKDTNNTVLALHCSATRASTSPSKQPNPSR</sequence>
<dbReference type="EMBL" id="DWUQ01000075">
    <property type="protein sequence ID" value="HJD44118.1"/>
    <property type="molecule type" value="Genomic_DNA"/>
</dbReference>
<feature type="signal peptide" evidence="1">
    <location>
        <begin position="1"/>
        <end position="30"/>
    </location>
</feature>
<organism evidence="3 4">
    <name type="scientific">Candidatus Paenalcaligenes intestinipullorum</name>
    <dbReference type="NCBI Taxonomy" id="2838718"/>
    <lineage>
        <taxon>Bacteria</taxon>
        <taxon>Pseudomonadati</taxon>
        <taxon>Pseudomonadota</taxon>
        <taxon>Betaproteobacteria</taxon>
        <taxon>Burkholderiales</taxon>
        <taxon>Alcaligenaceae</taxon>
        <taxon>Paenalcaligenes</taxon>
    </lineage>
</organism>
<proteinExistence type="predicted"/>
<reference evidence="3" key="2">
    <citation type="submission" date="2021-04" db="EMBL/GenBank/DDBJ databases">
        <authorList>
            <person name="Gilroy R."/>
        </authorList>
    </citation>
    <scope>NUCLEOTIDE SEQUENCE</scope>
    <source>
        <strain evidence="3">9264</strain>
    </source>
</reference>
<feature type="chain" id="PRO_5039261802" evidence="1">
    <location>
        <begin position="31"/>
        <end position="243"/>
    </location>
</feature>